<dbReference type="WBParaSite" id="PgR091_g007_t01">
    <property type="protein sequence ID" value="PgR091_g007_t01"/>
    <property type="gene ID" value="PgR091_g007"/>
</dbReference>
<evidence type="ECO:0000313" key="2">
    <source>
        <dbReference type="WBParaSite" id="PgR091_g007_t01"/>
    </source>
</evidence>
<evidence type="ECO:0000313" key="1">
    <source>
        <dbReference type="Proteomes" id="UP000887569"/>
    </source>
</evidence>
<dbReference type="AlphaFoldDB" id="A0A915C5G7"/>
<reference evidence="2" key="1">
    <citation type="submission" date="2022-11" db="UniProtKB">
        <authorList>
            <consortium name="WormBaseParasite"/>
        </authorList>
    </citation>
    <scope>IDENTIFICATION</scope>
</reference>
<dbReference type="SFLD" id="SFLDG01129">
    <property type="entry name" value="C1.5:_HAD__Beta-PGM__Phosphata"/>
    <property type="match status" value="1"/>
</dbReference>
<keyword evidence="1" id="KW-1185">Reference proteome</keyword>
<dbReference type="SFLD" id="SFLDS00003">
    <property type="entry name" value="Haloacid_Dehalogenase"/>
    <property type="match status" value="1"/>
</dbReference>
<dbReference type="SUPFAM" id="SSF56784">
    <property type="entry name" value="HAD-like"/>
    <property type="match status" value="1"/>
</dbReference>
<dbReference type="NCBIfam" id="TIGR01509">
    <property type="entry name" value="HAD-SF-IA-v3"/>
    <property type="match status" value="1"/>
</dbReference>
<dbReference type="FunFam" id="3.40.50.1000:FF:000055">
    <property type="entry name" value="Haloacid dehalogenase-like hydrolase family protein"/>
    <property type="match status" value="1"/>
</dbReference>
<dbReference type="InterPro" id="IPR036412">
    <property type="entry name" value="HAD-like_sf"/>
</dbReference>
<protein>
    <submittedName>
        <fullName evidence="2">Uncharacterized protein</fullName>
    </submittedName>
</protein>
<dbReference type="Proteomes" id="UP000887569">
    <property type="component" value="Unplaced"/>
</dbReference>
<dbReference type="Gene3D" id="1.10.150.240">
    <property type="entry name" value="Putative phosphatase, domain 2"/>
    <property type="match status" value="1"/>
</dbReference>
<dbReference type="InterPro" id="IPR023214">
    <property type="entry name" value="HAD_sf"/>
</dbReference>
<dbReference type="GO" id="GO:0016791">
    <property type="term" value="F:phosphatase activity"/>
    <property type="evidence" value="ECO:0007669"/>
    <property type="project" value="TreeGrafter"/>
</dbReference>
<accession>A0A915C5G7</accession>
<dbReference type="PANTHER" id="PTHR18901">
    <property type="entry name" value="2-DEOXYGLUCOSE-6-PHOSPHATE PHOSPHATASE 2"/>
    <property type="match status" value="1"/>
</dbReference>
<sequence length="238" mass="26607">MGESPHITHVIWDLDGLLLDTESVYTEANAKAMAKYGKEYTLELKVMTMGMKHDVAVARALKEVGLSDVVTVEEYSVLYDQLLREMLPNCEMMRGAMRLVRHFAKHNIPMAICTGSCTFEYELKVQKHKELIDLIPLRVLTGDDPAVVHGKPAPDGFLVTMSRFEKKPAAAEHVLVFEDSPNGVRSAIAAGMQVVMVPDWNYSKPPEEVRDRISAVLDSLEDFRPETMGLPSLEQGFT</sequence>
<dbReference type="PANTHER" id="PTHR18901:SF38">
    <property type="entry name" value="PSEUDOURIDINE-5'-PHOSPHATASE"/>
    <property type="match status" value="1"/>
</dbReference>
<name>A0A915C5G7_PARUN</name>
<dbReference type="InterPro" id="IPR006439">
    <property type="entry name" value="HAD-SF_hydro_IA"/>
</dbReference>
<organism evidence="1 2">
    <name type="scientific">Parascaris univalens</name>
    <name type="common">Nematode worm</name>
    <dbReference type="NCBI Taxonomy" id="6257"/>
    <lineage>
        <taxon>Eukaryota</taxon>
        <taxon>Metazoa</taxon>
        <taxon>Ecdysozoa</taxon>
        <taxon>Nematoda</taxon>
        <taxon>Chromadorea</taxon>
        <taxon>Rhabditida</taxon>
        <taxon>Spirurina</taxon>
        <taxon>Ascaridomorpha</taxon>
        <taxon>Ascaridoidea</taxon>
        <taxon>Ascarididae</taxon>
        <taxon>Parascaris</taxon>
    </lineage>
</organism>
<dbReference type="Pfam" id="PF00702">
    <property type="entry name" value="Hydrolase"/>
    <property type="match status" value="1"/>
</dbReference>
<proteinExistence type="predicted"/>
<dbReference type="InterPro" id="IPR023198">
    <property type="entry name" value="PGP-like_dom2"/>
</dbReference>
<dbReference type="Gene3D" id="3.40.50.1000">
    <property type="entry name" value="HAD superfamily/HAD-like"/>
    <property type="match status" value="1"/>
</dbReference>